<organism evidence="8 9">
    <name type="scientific">Marine Group III euryarchaeote CG-Epi2</name>
    <dbReference type="NCBI Taxonomy" id="1888996"/>
    <lineage>
        <taxon>Archaea</taxon>
        <taxon>Methanobacteriati</taxon>
        <taxon>Thermoplasmatota</taxon>
        <taxon>Thermoplasmata</taxon>
        <taxon>Candidatus Thermoprofundales</taxon>
    </lineage>
</organism>
<protein>
    <recommendedName>
        <fullName evidence="7">Type II secretion system protein GspF domain-containing protein</fullName>
    </recommendedName>
</protein>
<feature type="transmembrane region" description="Helical" evidence="6">
    <location>
        <begin position="102"/>
        <end position="126"/>
    </location>
</feature>
<accession>A0A1J5TQP2</accession>
<sequence>MALTGFETFSRVLFGWLGRMLTKDSLSFKNQLVKARIPLLAEDYVATTVMQVVLTFLVGLVVTLLLLGVVIPQIESMEDPNAAPTINSQTGETIIPTYSISLFVEIVIAAVLLLVLPGLVALVQWLTPALLESSRASDMDKQIPFAASYVSAMAAANATPSMTFKSLARNKDIYGEIAHEAAWIYHSMEFMGRDLVTTLKEAVDRTPSERFAEFVQGIIGTVTAGGNLKLYFLNRAEYYGQQNRSHVKDVLQQMALFSEAYVVVAVALPIFAMIIAVITFWVSGAGMQLEQIHMYLLVFGGFPVIQIVFSGLFYSLSQEVSTD</sequence>
<comment type="subcellular location">
    <subcellularLocation>
        <location evidence="1">Cell membrane</location>
        <topology evidence="1">Multi-pass membrane protein</topology>
    </subcellularLocation>
</comment>
<keyword evidence="5 6" id="KW-0472">Membrane</keyword>
<feature type="transmembrane region" description="Helical" evidence="6">
    <location>
        <begin position="294"/>
        <end position="316"/>
    </location>
</feature>
<dbReference type="AlphaFoldDB" id="A0A1J5TQP2"/>
<keyword evidence="3 6" id="KW-0812">Transmembrane</keyword>
<feature type="transmembrane region" description="Helical" evidence="6">
    <location>
        <begin position="260"/>
        <end position="282"/>
    </location>
</feature>
<evidence type="ECO:0000256" key="6">
    <source>
        <dbReference type="SAM" id="Phobius"/>
    </source>
</evidence>
<proteinExistence type="predicted"/>
<evidence type="ECO:0000256" key="2">
    <source>
        <dbReference type="ARBA" id="ARBA00022475"/>
    </source>
</evidence>
<evidence type="ECO:0000256" key="1">
    <source>
        <dbReference type="ARBA" id="ARBA00004651"/>
    </source>
</evidence>
<keyword evidence="4 6" id="KW-1133">Transmembrane helix</keyword>
<feature type="transmembrane region" description="Helical" evidence="6">
    <location>
        <begin position="49"/>
        <end position="71"/>
    </location>
</feature>
<dbReference type="InterPro" id="IPR056569">
    <property type="entry name" value="ArlJ-like"/>
</dbReference>
<evidence type="ECO:0000313" key="9">
    <source>
        <dbReference type="Proteomes" id="UP000183615"/>
    </source>
</evidence>
<evidence type="ECO:0000259" key="7">
    <source>
        <dbReference type="Pfam" id="PF00482"/>
    </source>
</evidence>
<evidence type="ECO:0000313" key="8">
    <source>
        <dbReference type="EMBL" id="OIR22499.1"/>
    </source>
</evidence>
<gene>
    <name evidence="8" type="ORF">BET99_00505</name>
</gene>
<dbReference type="Proteomes" id="UP000183615">
    <property type="component" value="Unassembled WGS sequence"/>
</dbReference>
<dbReference type="Pfam" id="PF00482">
    <property type="entry name" value="T2SSF"/>
    <property type="match status" value="1"/>
</dbReference>
<dbReference type="PANTHER" id="PTHR35402:SF1">
    <property type="entry name" value="TYPE II SECRETION SYSTEM PROTEIN GSPF DOMAIN-CONTAINING PROTEIN"/>
    <property type="match status" value="1"/>
</dbReference>
<dbReference type="InterPro" id="IPR018076">
    <property type="entry name" value="T2SS_GspF_dom"/>
</dbReference>
<name>A0A1J5TQP2_9ARCH</name>
<evidence type="ECO:0000256" key="3">
    <source>
        <dbReference type="ARBA" id="ARBA00022692"/>
    </source>
</evidence>
<comment type="caution">
    <text evidence="8">The sequence shown here is derived from an EMBL/GenBank/DDBJ whole genome shotgun (WGS) entry which is preliminary data.</text>
</comment>
<feature type="domain" description="Type II secretion system protein GspF" evidence="7">
    <location>
        <begin position="148"/>
        <end position="275"/>
    </location>
</feature>
<dbReference type="PANTHER" id="PTHR35402">
    <property type="entry name" value="INTEGRAL MEMBRANE PROTEIN-RELATED"/>
    <property type="match status" value="1"/>
</dbReference>
<keyword evidence="2" id="KW-1003">Cell membrane</keyword>
<reference evidence="8 9" key="1">
    <citation type="submission" date="2016-08" db="EMBL/GenBank/DDBJ databases">
        <title>New Insights into Marine Group III Euryarchaeota, from dark to light.</title>
        <authorList>
            <person name="Haro-Moreno J.M."/>
            <person name="Rodriguez-Valera F."/>
            <person name="Lopez-Garcia P."/>
            <person name="Moreira D."/>
            <person name="Martin-Cuadrado A.B."/>
        </authorList>
    </citation>
    <scope>NUCLEOTIDE SEQUENCE [LARGE SCALE GENOMIC DNA]</scope>
    <source>
        <strain evidence="8">CG-Epi2</strain>
    </source>
</reference>
<evidence type="ECO:0000256" key="4">
    <source>
        <dbReference type="ARBA" id="ARBA00022989"/>
    </source>
</evidence>
<dbReference type="GO" id="GO:0005886">
    <property type="term" value="C:plasma membrane"/>
    <property type="evidence" value="ECO:0007669"/>
    <property type="project" value="UniProtKB-SubCell"/>
</dbReference>
<evidence type="ECO:0000256" key="5">
    <source>
        <dbReference type="ARBA" id="ARBA00023136"/>
    </source>
</evidence>
<dbReference type="EMBL" id="MIYZ01000012">
    <property type="protein sequence ID" value="OIR22499.1"/>
    <property type="molecule type" value="Genomic_DNA"/>
</dbReference>